<dbReference type="PROSITE" id="PS50833">
    <property type="entry name" value="BRIX"/>
    <property type="match status" value="1"/>
</dbReference>
<evidence type="ECO:0000313" key="7">
    <source>
        <dbReference type="EMBL" id="TPX54005.1"/>
    </source>
</evidence>
<dbReference type="AlphaFoldDB" id="A0A507DRX4"/>
<proteinExistence type="inferred from homology"/>
<dbReference type="SMART" id="SM00879">
    <property type="entry name" value="Brix"/>
    <property type="match status" value="1"/>
</dbReference>
<evidence type="ECO:0000256" key="4">
    <source>
        <dbReference type="RuleBase" id="RU367086"/>
    </source>
</evidence>
<feature type="region of interest" description="Disordered" evidence="5">
    <location>
        <begin position="273"/>
        <end position="312"/>
    </location>
</feature>
<dbReference type="GO" id="GO:0000463">
    <property type="term" value="P:maturation of LSU-rRNA from tricistronic rRNA transcript (SSU-rRNA, 5.8S rRNA, LSU-rRNA)"/>
    <property type="evidence" value="ECO:0007669"/>
    <property type="project" value="TreeGrafter"/>
</dbReference>
<dbReference type="Proteomes" id="UP000318582">
    <property type="component" value="Unassembled WGS sequence"/>
</dbReference>
<keyword evidence="8" id="KW-1185">Reference proteome</keyword>
<feature type="compositionally biased region" description="Acidic residues" evidence="5">
    <location>
        <begin position="289"/>
        <end position="300"/>
    </location>
</feature>
<evidence type="ECO:0000256" key="2">
    <source>
        <dbReference type="ARBA" id="ARBA00010782"/>
    </source>
</evidence>
<gene>
    <name evidence="7" type="ORF">PhCBS80983_g06081</name>
</gene>
<dbReference type="GO" id="GO:0005730">
    <property type="term" value="C:nucleolus"/>
    <property type="evidence" value="ECO:0007669"/>
    <property type="project" value="UniProtKB-SubCell"/>
</dbReference>
<evidence type="ECO:0000259" key="6">
    <source>
        <dbReference type="PROSITE" id="PS50833"/>
    </source>
</evidence>
<evidence type="ECO:0000256" key="1">
    <source>
        <dbReference type="ARBA" id="ARBA00004604"/>
    </source>
</evidence>
<dbReference type="GO" id="GO:0019843">
    <property type="term" value="F:rRNA binding"/>
    <property type="evidence" value="ECO:0007669"/>
    <property type="project" value="UniProtKB-UniRule"/>
</dbReference>
<evidence type="ECO:0000313" key="8">
    <source>
        <dbReference type="Proteomes" id="UP000318582"/>
    </source>
</evidence>
<evidence type="ECO:0000256" key="5">
    <source>
        <dbReference type="SAM" id="MobiDB-lite"/>
    </source>
</evidence>
<keyword evidence="3 4" id="KW-0539">Nucleus</keyword>
<evidence type="ECO:0000256" key="3">
    <source>
        <dbReference type="ARBA" id="ARBA00023242"/>
    </source>
</evidence>
<reference evidence="7 8" key="1">
    <citation type="journal article" date="2019" name="Sci. Rep.">
        <title>Comparative genomics of chytrid fungi reveal insights into the obligate biotrophic and pathogenic lifestyle of Synchytrium endobioticum.</title>
        <authorList>
            <person name="van de Vossenberg B.T.L.H."/>
            <person name="Warris S."/>
            <person name="Nguyen H.D.T."/>
            <person name="van Gent-Pelzer M.P.E."/>
            <person name="Joly D.L."/>
            <person name="van de Geest H.C."/>
            <person name="Bonants P.J.M."/>
            <person name="Smith D.S."/>
            <person name="Levesque C.A."/>
            <person name="van der Lee T.A.J."/>
        </authorList>
    </citation>
    <scope>NUCLEOTIDE SEQUENCE [LARGE SCALE GENOMIC DNA]</scope>
    <source>
        <strain evidence="7 8">CBS 809.83</strain>
    </source>
</reference>
<dbReference type="STRING" id="109895.A0A507DRX4"/>
<protein>
    <recommendedName>
        <fullName evidence="4">Ribosome production factor 2 homolog</fullName>
    </recommendedName>
    <alternativeName>
        <fullName evidence="4">Ribosome biogenesis protein RPF2 homolog</fullName>
    </alternativeName>
</protein>
<comment type="subcellular location">
    <subcellularLocation>
        <location evidence="1 4">Nucleus</location>
        <location evidence="1 4">Nucleolus</location>
    </subcellularLocation>
</comment>
<comment type="similarity">
    <text evidence="2 4">Belongs to the RPF2 family.</text>
</comment>
<organism evidence="7 8">
    <name type="scientific">Powellomyces hirtus</name>
    <dbReference type="NCBI Taxonomy" id="109895"/>
    <lineage>
        <taxon>Eukaryota</taxon>
        <taxon>Fungi</taxon>
        <taxon>Fungi incertae sedis</taxon>
        <taxon>Chytridiomycota</taxon>
        <taxon>Chytridiomycota incertae sedis</taxon>
        <taxon>Chytridiomycetes</taxon>
        <taxon>Spizellomycetales</taxon>
        <taxon>Powellomycetaceae</taxon>
        <taxon>Powellomyces</taxon>
    </lineage>
</organism>
<dbReference type="GO" id="GO:0000027">
    <property type="term" value="P:ribosomal large subunit assembly"/>
    <property type="evidence" value="ECO:0007669"/>
    <property type="project" value="InterPro"/>
</dbReference>
<dbReference type="PANTHER" id="PTHR12728:SF0">
    <property type="entry name" value="RIBOSOME PRODUCTION FACTOR 2 HOMOLOG"/>
    <property type="match status" value="1"/>
</dbReference>
<dbReference type="InterPro" id="IPR007109">
    <property type="entry name" value="Brix"/>
</dbReference>
<dbReference type="OrthoDB" id="407658at2759"/>
<accession>A0A507DRX4</accession>
<sequence length="312" mass="35610">MLRAVKPRTAAGKRAMRKREPQLVEGAKPAVFMKGTNTSQLVTAIFRDLYSLKRPDAVLMSKRNEVRPFEDPRSLEFFSQKNDAALFVLANHSKKRPHNLVFARMFDYQLLDMIEIGVERGTPMEMFKGAKPGVGHRPLILFSGDCWDSTDELRTFKSILLDMYRGTNSMDGVDLAGLEHVICMTAIDSTKVYLRTYTIQLKKSGTKLPRVELEEMGPSCEWVVRRHRAADADAWKAATKVPKELKTKTVKNIERNAMGDQVGRIHMEKQDFDKMQTRKMKGLKRGPNEDEDEEDAEDDIPAFAKKARINME</sequence>
<feature type="region of interest" description="Disordered" evidence="5">
    <location>
        <begin position="1"/>
        <end position="20"/>
    </location>
</feature>
<dbReference type="PANTHER" id="PTHR12728">
    <property type="entry name" value="BRIX DOMAIN CONTAINING PROTEIN"/>
    <property type="match status" value="1"/>
</dbReference>
<comment type="caution">
    <text evidence="7">The sequence shown here is derived from an EMBL/GenBank/DDBJ whole genome shotgun (WGS) entry which is preliminary data.</text>
</comment>
<dbReference type="Pfam" id="PF04427">
    <property type="entry name" value="Brix"/>
    <property type="match status" value="1"/>
</dbReference>
<name>A0A507DRX4_9FUNG</name>
<dbReference type="EMBL" id="QEAQ01000177">
    <property type="protein sequence ID" value="TPX54005.1"/>
    <property type="molecule type" value="Genomic_DNA"/>
</dbReference>
<dbReference type="InterPro" id="IPR039770">
    <property type="entry name" value="Rpf2"/>
</dbReference>
<feature type="domain" description="Brix" evidence="6">
    <location>
        <begin position="28"/>
        <end position="233"/>
    </location>
</feature>